<dbReference type="InterPro" id="IPR020826">
    <property type="entry name" value="Transketolase_BS"/>
</dbReference>
<evidence type="ECO:0000313" key="18">
    <source>
        <dbReference type="Proteomes" id="UP000250918"/>
    </source>
</evidence>
<dbReference type="AlphaFoldDB" id="A0A855X0R0"/>
<dbReference type="InterPro" id="IPR029061">
    <property type="entry name" value="THDP-binding"/>
</dbReference>
<dbReference type="SMART" id="SM00861">
    <property type="entry name" value="Transket_pyr"/>
    <property type="match status" value="1"/>
</dbReference>
<evidence type="ECO:0000313" key="17">
    <source>
        <dbReference type="EMBL" id="PWB72403.1"/>
    </source>
</evidence>
<evidence type="ECO:0000256" key="11">
    <source>
        <dbReference type="ARBA" id="ARBA00023052"/>
    </source>
</evidence>
<dbReference type="EMBL" id="PQAP01000086">
    <property type="protein sequence ID" value="PWB72403.1"/>
    <property type="molecule type" value="Genomic_DNA"/>
</dbReference>
<evidence type="ECO:0000256" key="10">
    <source>
        <dbReference type="ARBA" id="ARBA00022977"/>
    </source>
</evidence>
<keyword evidence="12" id="KW-0414">Isoprene biosynthesis</keyword>
<dbReference type="PANTHER" id="PTHR43322">
    <property type="entry name" value="1-D-DEOXYXYLULOSE 5-PHOSPHATE SYNTHASE-RELATED"/>
    <property type="match status" value="1"/>
</dbReference>
<dbReference type="FunFam" id="3.40.50.970:FF:000005">
    <property type="entry name" value="1-deoxy-D-xylulose-5-phosphate synthase"/>
    <property type="match status" value="1"/>
</dbReference>
<name>A0A855X0R0_9BACT</name>
<accession>A0A855X0R0</accession>
<keyword evidence="8" id="KW-0479">Metal-binding</keyword>
<sequence length="458" mass="50509">EKFQKLRNEIWELTGKFKRRDKIRETIRGIENSIKGFLVPGMLFEKLGFRYFGPIDGHDLPLLVRTLRDISTINGPTMLHVATTKGKGYSPAEDDAFKYHGVGKFDKTTGMASSRKNDLPSYTEVFGDCMLELAEKDKNVVAITAAMCSGTGLVEFSEKHPERFFDVGIAEAHATCFAGGLAAEGIRPYVAIYSTFLQRAYDQIIHDLAIQNLPVVICMDRAGLVGDDGPTHHGVFDIAYLSTVPNLTLAAPKDGNELRAMLHHTLEHHTRGIIAIRYPRDVVPSPMTDEIDTIQWGTWEWLTEPGKVVLLAVGTMVTHALDAAERLAQKGIDVSVVNARFVKPFDNMKLEQIRRDARVIVTVEEGAQRGGFGQAIAEYLLSSGYNGKFKPLAIPDSFVTHGSRAQLLKDVGLDADGIFRSIDSFIATEMNSGPIALDRVILRSPGGLKLKNALRSVE</sequence>
<dbReference type="PANTHER" id="PTHR43322:SF5">
    <property type="entry name" value="1-DEOXY-D-XYLULOSE-5-PHOSPHATE SYNTHASE, CHLOROPLASTIC"/>
    <property type="match status" value="1"/>
</dbReference>
<dbReference type="Gene3D" id="3.40.50.920">
    <property type="match status" value="1"/>
</dbReference>
<reference evidence="17 18" key="1">
    <citation type="journal article" date="2018" name="ISME J.">
        <title>A methanotrophic archaeon couples anaerobic oxidation of methane to Fe(III) reduction.</title>
        <authorList>
            <person name="Cai C."/>
            <person name="Leu A.O."/>
            <person name="Xie G.J."/>
            <person name="Guo J."/>
            <person name="Feng Y."/>
            <person name="Zhao J.X."/>
            <person name="Tyson G.W."/>
            <person name="Yuan Z."/>
            <person name="Hu S."/>
        </authorList>
    </citation>
    <scope>NUCLEOTIDE SEQUENCE [LARGE SCALE GENOMIC DNA]</scope>
    <source>
        <strain evidence="17">FeB_12</strain>
    </source>
</reference>
<comment type="subunit">
    <text evidence="5">Homodimer.</text>
</comment>
<evidence type="ECO:0000256" key="9">
    <source>
        <dbReference type="ARBA" id="ARBA00022842"/>
    </source>
</evidence>
<dbReference type="Pfam" id="PF13292">
    <property type="entry name" value="DXP_synthase_N"/>
    <property type="match status" value="1"/>
</dbReference>
<evidence type="ECO:0000256" key="3">
    <source>
        <dbReference type="ARBA" id="ARBA00004980"/>
    </source>
</evidence>
<evidence type="ECO:0000256" key="5">
    <source>
        <dbReference type="ARBA" id="ARBA00011738"/>
    </source>
</evidence>
<gene>
    <name evidence="17" type="primary">dxs</name>
    <name evidence="17" type="ORF">C3F09_06670</name>
</gene>
<dbReference type="FunFam" id="3.40.50.920:FF:000002">
    <property type="entry name" value="1-deoxy-D-xylulose-5-phosphate synthase"/>
    <property type="match status" value="1"/>
</dbReference>
<comment type="similarity">
    <text evidence="4">Belongs to the transketolase family. DXPS subfamily.</text>
</comment>
<evidence type="ECO:0000256" key="1">
    <source>
        <dbReference type="ARBA" id="ARBA00001946"/>
    </source>
</evidence>
<keyword evidence="7" id="KW-0808">Transferase</keyword>
<dbReference type="Gene3D" id="3.40.50.970">
    <property type="match status" value="2"/>
</dbReference>
<evidence type="ECO:0000256" key="15">
    <source>
        <dbReference type="ARBA" id="ARBA00082363"/>
    </source>
</evidence>
<dbReference type="InterPro" id="IPR005477">
    <property type="entry name" value="Dxylulose-5-P_synthase"/>
</dbReference>
<evidence type="ECO:0000256" key="13">
    <source>
        <dbReference type="ARBA" id="ARBA00055605"/>
    </source>
</evidence>
<dbReference type="Pfam" id="PF02780">
    <property type="entry name" value="Transketolase_C"/>
    <property type="match status" value="1"/>
</dbReference>
<dbReference type="Proteomes" id="UP000250918">
    <property type="component" value="Unassembled WGS sequence"/>
</dbReference>
<evidence type="ECO:0000256" key="4">
    <source>
        <dbReference type="ARBA" id="ARBA00011081"/>
    </source>
</evidence>
<comment type="pathway">
    <text evidence="3">Metabolic intermediate biosynthesis; 1-deoxy-D-xylulose 5-phosphate biosynthesis; 1-deoxy-D-xylulose 5-phosphate from D-glyceraldehyde 3-phosphate and pyruvate: step 1/1.</text>
</comment>
<dbReference type="GO" id="GO:0008661">
    <property type="term" value="F:1-deoxy-D-xylulose-5-phosphate synthase activity"/>
    <property type="evidence" value="ECO:0007669"/>
    <property type="project" value="UniProtKB-EC"/>
</dbReference>
<dbReference type="PROSITE" id="PS00802">
    <property type="entry name" value="TRANSKETOLASE_2"/>
    <property type="match status" value="1"/>
</dbReference>
<dbReference type="GO" id="GO:0046872">
    <property type="term" value="F:metal ion binding"/>
    <property type="evidence" value="ECO:0007669"/>
    <property type="project" value="UniProtKB-KW"/>
</dbReference>
<protein>
    <recommendedName>
        <fullName evidence="14">1-deoxy-D-xylulose-5-phosphate synthase</fullName>
        <ecNumber evidence="6">2.2.1.7</ecNumber>
    </recommendedName>
    <alternativeName>
        <fullName evidence="15">1-deoxyxylulose-5-phosphate synthase</fullName>
    </alternativeName>
</protein>
<evidence type="ECO:0000256" key="2">
    <source>
        <dbReference type="ARBA" id="ARBA00001964"/>
    </source>
</evidence>
<feature type="domain" description="Transketolase-like pyrimidine-binding" evidence="16">
    <location>
        <begin position="120"/>
        <end position="285"/>
    </location>
</feature>
<evidence type="ECO:0000256" key="7">
    <source>
        <dbReference type="ARBA" id="ARBA00022679"/>
    </source>
</evidence>
<comment type="cofactor">
    <cofactor evidence="1">
        <name>Mg(2+)</name>
        <dbReference type="ChEBI" id="CHEBI:18420"/>
    </cofactor>
</comment>
<dbReference type="GO" id="GO:0019288">
    <property type="term" value="P:isopentenyl diphosphate biosynthetic process, methylerythritol 4-phosphate pathway"/>
    <property type="evidence" value="ECO:0007669"/>
    <property type="project" value="TreeGrafter"/>
</dbReference>
<keyword evidence="10" id="KW-0784">Thiamine biosynthesis</keyword>
<evidence type="ECO:0000259" key="16">
    <source>
        <dbReference type="SMART" id="SM00861"/>
    </source>
</evidence>
<keyword evidence="11" id="KW-0786">Thiamine pyrophosphate</keyword>
<dbReference type="GO" id="GO:0005829">
    <property type="term" value="C:cytosol"/>
    <property type="evidence" value="ECO:0007669"/>
    <property type="project" value="TreeGrafter"/>
</dbReference>
<dbReference type="Pfam" id="PF02779">
    <property type="entry name" value="Transket_pyr"/>
    <property type="match status" value="1"/>
</dbReference>
<comment type="function">
    <text evidence="13">Catalyzes the acyloin condensation reaction between C atoms 2 and 3 of pyruvate and glyceraldehyde 3-phosphate to yield 1-deoxy-D-xylulose-5-phosphate (DXP).</text>
</comment>
<dbReference type="SUPFAM" id="SSF52922">
    <property type="entry name" value="TK C-terminal domain-like"/>
    <property type="match status" value="1"/>
</dbReference>
<organism evidence="17 18">
    <name type="scientific">candidate division GN15 bacterium</name>
    <dbReference type="NCBI Taxonomy" id="2072418"/>
    <lineage>
        <taxon>Bacteria</taxon>
        <taxon>candidate division GN15</taxon>
    </lineage>
</organism>
<evidence type="ECO:0000256" key="8">
    <source>
        <dbReference type="ARBA" id="ARBA00022723"/>
    </source>
</evidence>
<evidence type="ECO:0000256" key="12">
    <source>
        <dbReference type="ARBA" id="ARBA00023229"/>
    </source>
</evidence>
<keyword evidence="9" id="KW-0460">Magnesium</keyword>
<dbReference type="CDD" id="cd07033">
    <property type="entry name" value="TPP_PYR_DXS_TK_like"/>
    <property type="match status" value="1"/>
</dbReference>
<feature type="non-terminal residue" evidence="17">
    <location>
        <position position="1"/>
    </location>
</feature>
<dbReference type="SUPFAM" id="SSF52518">
    <property type="entry name" value="Thiamin diphosphate-binding fold (THDP-binding)"/>
    <property type="match status" value="2"/>
</dbReference>
<comment type="cofactor">
    <cofactor evidence="2">
        <name>thiamine diphosphate</name>
        <dbReference type="ChEBI" id="CHEBI:58937"/>
    </cofactor>
</comment>
<dbReference type="InterPro" id="IPR005475">
    <property type="entry name" value="Transketolase-like_Pyr-bd"/>
</dbReference>
<dbReference type="InterPro" id="IPR033248">
    <property type="entry name" value="Transketolase_C"/>
</dbReference>
<dbReference type="UniPathway" id="UPA00064">
    <property type="reaction ID" value="UER00091"/>
</dbReference>
<dbReference type="GO" id="GO:0009228">
    <property type="term" value="P:thiamine biosynthetic process"/>
    <property type="evidence" value="ECO:0007669"/>
    <property type="project" value="UniProtKB-KW"/>
</dbReference>
<proteinExistence type="inferred from homology"/>
<comment type="caution">
    <text evidence="17">The sequence shown here is derived from an EMBL/GenBank/DDBJ whole genome shotgun (WGS) entry which is preliminary data.</text>
</comment>
<dbReference type="GO" id="GO:0016114">
    <property type="term" value="P:terpenoid biosynthetic process"/>
    <property type="evidence" value="ECO:0007669"/>
    <property type="project" value="InterPro"/>
</dbReference>
<evidence type="ECO:0000256" key="14">
    <source>
        <dbReference type="ARBA" id="ARBA00074338"/>
    </source>
</evidence>
<dbReference type="EC" id="2.2.1.7" evidence="6"/>
<dbReference type="InterPro" id="IPR009014">
    <property type="entry name" value="Transketo_C/PFOR_II"/>
</dbReference>
<evidence type="ECO:0000256" key="6">
    <source>
        <dbReference type="ARBA" id="ARBA00013150"/>
    </source>
</evidence>
<dbReference type="NCBIfam" id="TIGR00204">
    <property type="entry name" value="dxs"/>
    <property type="match status" value="1"/>
</dbReference>